<feature type="region of interest" description="Disordered" evidence="1">
    <location>
        <begin position="62"/>
        <end position="126"/>
    </location>
</feature>
<evidence type="ECO:0000313" key="2">
    <source>
        <dbReference type="EMBL" id="EMC82802.1"/>
    </source>
</evidence>
<evidence type="ECO:0000256" key="1">
    <source>
        <dbReference type="SAM" id="MobiDB-lite"/>
    </source>
</evidence>
<organism evidence="2">
    <name type="scientific">Columba livia</name>
    <name type="common">Rock dove</name>
    <dbReference type="NCBI Taxonomy" id="8932"/>
    <lineage>
        <taxon>Eukaryota</taxon>
        <taxon>Metazoa</taxon>
        <taxon>Chordata</taxon>
        <taxon>Craniata</taxon>
        <taxon>Vertebrata</taxon>
        <taxon>Euteleostomi</taxon>
        <taxon>Archelosauria</taxon>
        <taxon>Archosauria</taxon>
        <taxon>Dinosauria</taxon>
        <taxon>Saurischia</taxon>
        <taxon>Theropoda</taxon>
        <taxon>Coelurosauria</taxon>
        <taxon>Aves</taxon>
        <taxon>Neognathae</taxon>
        <taxon>Neoaves</taxon>
        <taxon>Columbimorphae</taxon>
        <taxon>Columbiformes</taxon>
        <taxon>Columbidae</taxon>
        <taxon>Columba</taxon>
    </lineage>
</organism>
<feature type="compositionally biased region" description="Basic and acidic residues" evidence="1">
    <location>
        <begin position="13"/>
        <end position="22"/>
    </location>
</feature>
<feature type="compositionally biased region" description="Basic residues" evidence="1">
    <location>
        <begin position="1"/>
        <end position="12"/>
    </location>
</feature>
<sequence length="144" mass="15284">MKKKEKRKKKEKKREAKGKPPRAEAAGPCATGGFSFGLRLRGGPQKAAEKHNLISGLFGVRSGSSRHNQNPKPAPFGAVLALPGRGDPTPKWGRNGVGGADFLKQSENSQSPGAGWGGQAPGPPGRYIQQFIWLRSPAPTRPAP</sequence>
<feature type="compositionally biased region" description="Polar residues" evidence="1">
    <location>
        <begin position="62"/>
        <end position="71"/>
    </location>
</feature>
<feature type="region of interest" description="Disordered" evidence="1">
    <location>
        <begin position="1"/>
        <end position="43"/>
    </location>
</feature>
<gene>
    <name evidence="2" type="ORF">A306_09162</name>
</gene>
<dbReference type="EMBL" id="KB375310">
    <property type="protein sequence ID" value="EMC82802.1"/>
    <property type="molecule type" value="Genomic_DNA"/>
</dbReference>
<name>R7VR75_COLLI</name>
<accession>R7VR75</accession>
<reference evidence="2" key="1">
    <citation type="journal article" date="2013" name="Science">
        <title>Genomic diversity and evolution of the head crest in the rock pigeon.</title>
        <authorList>
            <person name="Shapiro M.D."/>
            <person name="Kronenberg Z."/>
            <person name="Li C."/>
            <person name="Domyan E.T."/>
            <person name="Pan H."/>
            <person name="Campbell M."/>
            <person name="Tan H."/>
            <person name="Huff C.D."/>
            <person name="Hu H."/>
            <person name="Vickrey A.I."/>
            <person name="Nielsen S.C."/>
            <person name="Stringham S.A."/>
            <person name="Hu H."/>
            <person name="Willerslev E."/>
            <person name="Gilbert M.T."/>
            <person name="Yandell M."/>
            <person name="Zhang G."/>
            <person name="Wang J."/>
        </authorList>
    </citation>
    <scope>NUCLEOTIDE SEQUENCE [LARGE SCALE GENOMIC DNA]</scope>
    <source>
        <tissue evidence="2">Blood</tissue>
    </source>
</reference>
<proteinExistence type="predicted"/>
<dbReference type="AlphaFoldDB" id="R7VR75"/>
<protein>
    <submittedName>
        <fullName evidence="2">Uncharacterized protein</fullName>
    </submittedName>
</protein>
<feature type="compositionally biased region" description="Low complexity" evidence="1">
    <location>
        <begin position="32"/>
        <end position="43"/>
    </location>
</feature>